<dbReference type="Proteomes" id="UP001201980">
    <property type="component" value="Unassembled WGS sequence"/>
</dbReference>
<comment type="caution">
    <text evidence="1">The sequence shown here is derived from an EMBL/GenBank/DDBJ whole genome shotgun (WGS) entry which is preliminary data.</text>
</comment>
<accession>A0AAD5RMQ1</accession>
<gene>
    <name evidence="1" type="ORF">MKZ38_003605</name>
</gene>
<reference evidence="1" key="1">
    <citation type="submission" date="2022-07" db="EMBL/GenBank/DDBJ databases">
        <title>Draft genome sequence of Zalerion maritima ATCC 34329, a (micro)plastics degrading marine fungus.</title>
        <authorList>
            <person name="Paco A."/>
            <person name="Goncalves M.F.M."/>
            <person name="Rocha-Santos T.A.P."/>
            <person name="Alves A."/>
        </authorList>
    </citation>
    <scope>NUCLEOTIDE SEQUENCE</scope>
    <source>
        <strain evidence="1">ATCC 34329</strain>
    </source>
</reference>
<proteinExistence type="predicted"/>
<sequence length="301" mass="34413">MEDRAERLRRIQFRRPKRKPWLEAAKVLFRDDAVMHGPPSCSMKDFMTPRLRRCPFDLATLSSSDSLGGGLDGYCWKVKFGDKGPFVLKVFWDTEPPDFSHYFAPQRECQNAALLQMIETAVNEAAATSSPILVNADPETQDDAFANLRAFSLEGRRRREQDQQLVQEESSMRMISSIPRVRKCYGWLPLKTEVFRGKIPVLRPPPAITIDKINRFISADEKTYFAIVYEYIEDEGGNDPNEVQQALDFFRLAGFSHTIAPGARNWKQGVLIDLADIVYPGGFGWFGQLYKPRVARRVLKS</sequence>
<evidence type="ECO:0000313" key="2">
    <source>
        <dbReference type="Proteomes" id="UP001201980"/>
    </source>
</evidence>
<name>A0AAD5RMQ1_9PEZI</name>
<dbReference type="AlphaFoldDB" id="A0AAD5RMQ1"/>
<evidence type="ECO:0000313" key="1">
    <source>
        <dbReference type="EMBL" id="KAJ2898885.1"/>
    </source>
</evidence>
<keyword evidence="2" id="KW-1185">Reference proteome</keyword>
<protein>
    <submittedName>
        <fullName evidence="1">Uncharacterized protein</fullName>
    </submittedName>
</protein>
<dbReference type="EMBL" id="JAKWBI020000214">
    <property type="protein sequence ID" value="KAJ2898885.1"/>
    <property type="molecule type" value="Genomic_DNA"/>
</dbReference>
<organism evidence="1 2">
    <name type="scientific">Zalerion maritima</name>
    <dbReference type="NCBI Taxonomy" id="339359"/>
    <lineage>
        <taxon>Eukaryota</taxon>
        <taxon>Fungi</taxon>
        <taxon>Dikarya</taxon>
        <taxon>Ascomycota</taxon>
        <taxon>Pezizomycotina</taxon>
        <taxon>Sordariomycetes</taxon>
        <taxon>Lulworthiomycetidae</taxon>
        <taxon>Lulworthiales</taxon>
        <taxon>Lulworthiaceae</taxon>
        <taxon>Zalerion</taxon>
    </lineage>
</organism>